<protein>
    <submittedName>
        <fullName evidence="1">Uncharacterized protein</fullName>
    </submittedName>
</protein>
<reference evidence="1" key="1">
    <citation type="submission" date="2022-03" db="EMBL/GenBank/DDBJ databases">
        <authorList>
            <person name="Alioto T."/>
            <person name="Alioto T."/>
            <person name="Gomez Garrido J."/>
        </authorList>
    </citation>
    <scope>NUCLEOTIDE SEQUENCE</scope>
</reference>
<dbReference type="InterPro" id="IPR036691">
    <property type="entry name" value="Endo/exonu/phosph_ase_sf"/>
</dbReference>
<proteinExistence type="predicted"/>
<sequence>GLNVPERRTHLLRELRKSQVSVAMLQETHFLEGCAPKLRNRYYPNNFFSNHNTARRAGVAIVLSANLDFRELDRMIDTQGRFIFLKGTIADKLYTLVSIYVPNTNQ</sequence>
<evidence type="ECO:0000313" key="1">
    <source>
        <dbReference type="EMBL" id="CAH2251513.1"/>
    </source>
</evidence>
<gene>
    <name evidence="1" type="ORF">PECUL_23A000494</name>
</gene>
<dbReference type="AlphaFoldDB" id="A0AAD1RER9"/>
<evidence type="ECO:0000313" key="2">
    <source>
        <dbReference type="Proteomes" id="UP001295444"/>
    </source>
</evidence>
<name>A0AAD1RER9_PELCU</name>
<accession>A0AAD1RER9</accession>
<dbReference type="SUPFAM" id="SSF56219">
    <property type="entry name" value="DNase I-like"/>
    <property type="match status" value="1"/>
</dbReference>
<dbReference type="Gene3D" id="3.60.10.10">
    <property type="entry name" value="Endonuclease/exonuclease/phosphatase"/>
    <property type="match status" value="1"/>
</dbReference>
<feature type="non-terminal residue" evidence="1">
    <location>
        <position position="106"/>
    </location>
</feature>
<keyword evidence="2" id="KW-1185">Reference proteome</keyword>
<dbReference type="EMBL" id="OW240913">
    <property type="protein sequence ID" value="CAH2251513.1"/>
    <property type="molecule type" value="Genomic_DNA"/>
</dbReference>
<feature type="non-terminal residue" evidence="1">
    <location>
        <position position="1"/>
    </location>
</feature>
<organism evidence="1 2">
    <name type="scientific">Pelobates cultripes</name>
    <name type="common">Western spadefoot toad</name>
    <dbReference type="NCBI Taxonomy" id="61616"/>
    <lineage>
        <taxon>Eukaryota</taxon>
        <taxon>Metazoa</taxon>
        <taxon>Chordata</taxon>
        <taxon>Craniata</taxon>
        <taxon>Vertebrata</taxon>
        <taxon>Euteleostomi</taxon>
        <taxon>Amphibia</taxon>
        <taxon>Batrachia</taxon>
        <taxon>Anura</taxon>
        <taxon>Pelobatoidea</taxon>
        <taxon>Pelobatidae</taxon>
        <taxon>Pelobates</taxon>
    </lineage>
</organism>
<dbReference type="Proteomes" id="UP001295444">
    <property type="component" value="Chromosome 02"/>
</dbReference>